<dbReference type="Gene3D" id="2.30.30.140">
    <property type="match status" value="1"/>
</dbReference>
<evidence type="ECO:0000256" key="1">
    <source>
        <dbReference type="PROSITE-ProRule" id="PRU00117"/>
    </source>
</evidence>
<keyword evidence="3" id="KW-1133">Transmembrane helix</keyword>
<dbReference type="GO" id="GO:0003723">
    <property type="term" value="F:RNA binding"/>
    <property type="evidence" value="ECO:0007669"/>
    <property type="project" value="UniProtKB-UniRule"/>
</dbReference>
<evidence type="ECO:0000256" key="2">
    <source>
        <dbReference type="SAM" id="MobiDB-lite"/>
    </source>
</evidence>
<dbReference type="AlphaFoldDB" id="A0A8K0D026"/>
<dbReference type="GO" id="GO:0010468">
    <property type="term" value="P:regulation of gene expression"/>
    <property type="evidence" value="ECO:0007669"/>
    <property type="project" value="UniProtKB-ARBA"/>
</dbReference>
<name>A0A8K0D026_IGNLU</name>
<keyword evidence="6" id="KW-1185">Reference proteome</keyword>
<dbReference type="PROSITE" id="PS50304">
    <property type="entry name" value="TUDOR"/>
    <property type="match status" value="1"/>
</dbReference>
<protein>
    <recommendedName>
        <fullName evidence="4">Tudor domain-containing protein</fullName>
    </recommendedName>
</protein>
<dbReference type="SUPFAM" id="SSF54791">
    <property type="entry name" value="Eukaryotic type KH-domain (KH-domain type I)"/>
    <property type="match status" value="1"/>
</dbReference>
<dbReference type="InterPro" id="IPR002999">
    <property type="entry name" value="Tudor"/>
</dbReference>
<gene>
    <name evidence="5" type="ORF">ILUMI_09295</name>
</gene>
<keyword evidence="3" id="KW-0812">Transmembrane</keyword>
<dbReference type="PANTHER" id="PTHR22948:SF65">
    <property type="entry name" value="A-KINASE ANCHORING PROTEIN 1"/>
    <property type="match status" value="1"/>
</dbReference>
<comment type="caution">
    <text evidence="5">The sequence shown here is derived from an EMBL/GenBank/DDBJ whole genome shotgun (WGS) entry which is preliminary data.</text>
</comment>
<feature type="compositionally biased region" description="Polar residues" evidence="2">
    <location>
        <begin position="63"/>
        <end position="76"/>
    </location>
</feature>
<feature type="compositionally biased region" description="Basic and acidic residues" evidence="2">
    <location>
        <begin position="265"/>
        <end position="279"/>
    </location>
</feature>
<dbReference type="Gene3D" id="2.40.50.90">
    <property type="match status" value="1"/>
</dbReference>
<dbReference type="GO" id="GO:0005739">
    <property type="term" value="C:mitochondrion"/>
    <property type="evidence" value="ECO:0007669"/>
    <property type="project" value="UniProtKB-ARBA"/>
</dbReference>
<dbReference type="PANTHER" id="PTHR22948">
    <property type="entry name" value="TUDOR DOMAIN CONTAINING PROTEIN"/>
    <property type="match status" value="1"/>
</dbReference>
<evidence type="ECO:0000313" key="5">
    <source>
        <dbReference type="EMBL" id="KAF2896885.1"/>
    </source>
</evidence>
<dbReference type="SMART" id="SM00333">
    <property type="entry name" value="TUDOR"/>
    <property type="match status" value="1"/>
</dbReference>
<dbReference type="CDD" id="cd22395">
    <property type="entry name" value="KH-I_AKAP1"/>
    <property type="match status" value="1"/>
</dbReference>
<feature type="region of interest" description="Disordered" evidence="2">
    <location>
        <begin position="128"/>
        <end position="228"/>
    </location>
</feature>
<dbReference type="EMBL" id="VTPC01004674">
    <property type="protein sequence ID" value="KAF2896885.1"/>
    <property type="molecule type" value="Genomic_DNA"/>
</dbReference>
<feature type="compositionally biased region" description="Basic and acidic residues" evidence="2">
    <location>
        <begin position="245"/>
        <end position="257"/>
    </location>
</feature>
<proteinExistence type="predicted"/>
<feature type="region of interest" description="Disordered" evidence="2">
    <location>
        <begin position="37"/>
        <end position="76"/>
    </location>
</feature>
<feature type="transmembrane region" description="Helical" evidence="3">
    <location>
        <begin position="9"/>
        <end position="26"/>
    </location>
</feature>
<dbReference type="PROSITE" id="PS50084">
    <property type="entry name" value="KH_TYPE_1"/>
    <property type="match status" value="1"/>
</dbReference>
<dbReference type="InterPro" id="IPR035437">
    <property type="entry name" value="SNase_OB-fold_sf"/>
</dbReference>
<keyword evidence="1" id="KW-0694">RNA-binding</keyword>
<keyword evidence="3" id="KW-0472">Membrane</keyword>
<feature type="compositionally biased region" description="Basic and acidic residues" evidence="2">
    <location>
        <begin position="37"/>
        <end position="61"/>
    </location>
</feature>
<dbReference type="SUPFAM" id="SSF63748">
    <property type="entry name" value="Tudor/PWWP/MBT"/>
    <property type="match status" value="1"/>
</dbReference>
<dbReference type="CDD" id="cd20407">
    <property type="entry name" value="Tudor_AKAP1"/>
    <property type="match status" value="1"/>
</dbReference>
<feature type="region of interest" description="Disordered" evidence="2">
    <location>
        <begin position="245"/>
        <end position="326"/>
    </location>
</feature>
<feature type="domain" description="Tudor" evidence="4">
    <location>
        <begin position="490"/>
        <end position="548"/>
    </location>
</feature>
<dbReference type="OrthoDB" id="10069557at2759"/>
<feature type="compositionally biased region" description="Low complexity" evidence="2">
    <location>
        <begin position="290"/>
        <end position="307"/>
    </location>
</feature>
<dbReference type="InterPro" id="IPR036612">
    <property type="entry name" value="KH_dom_type_1_sf"/>
</dbReference>
<evidence type="ECO:0000256" key="3">
    <source>
        <dbReference type="SAM" id="Phobius"/>
    </source>
</evidence>
<dbReference type="Pfam" id="PF00013">
    <property type="entry name" value="KH_1"/>
    <property type="match status" value="1"/>
</dbReference>
<accession>A0A8K0D026</accession>
<feature type="compositionally biased region" description="Low complexity" evidence="2">
    <location>
        <begin position="190"/>
        <end position="221"/>
    </location>
</feature>
<dbReference type="Gene3D" id="3.30.1370.10">
    <property type="entry name" value="K Homology domain, type 1"/>
    <property type="match status" value="1"/>
</dbReference>
<dbReference type="InterPro" id="IPR050621">
    <property type="entry name" value="Tudor_domain_containing"/>
</dbReference>
<reference evidence="5" key="1">
    <citation type="submission" date="2019-08" db="EMBL/GenBank/DDBJ databases">
        <title>The genome of the North American firefly Photinus pyralis.</title>
        <authorList>
            <consortium name="Photinus pyralis genome working group"/>
            <person name="Fallon T.R."/>
            <person name="Sander Lower S.E."/>
            <person name="Weng J.-K."/>
        </authorList>
    </citation>
    <scope>NUCLEOTIDE SEQUENCE</scope>
    <source>
        <strain evidence="5">TRF0915ILg1</strain>
        <tissue evidence="5">Whole body</tissue>
    </source>
</reference>
<sequence>MAPSHSRHLLVWTTLPIAVLLSYLWFKRKRVEARSDPGRIEPTDQVEKSLDQELREAEASDKPVSSSSPKTFSRSLSGVDSAPIDIIFPPELKSAKSSQIIISDEDLDLEIEKIKSMKNSVEFYSKRKDAAKSNSQPKSPAPQKPNLKITGNTPKKESNQRITLQKASPRKTGSVRKEDKSSRKAENKTPIKSPSANNNNNNSINNNNSRRTNNNSANNKTEMAQKDVVTVGSIEKKISSLKIDTKEACSPQEKKTEVTTSAAANEHDIQRQSSERDSANHSPADVMLASPSLSSISDSHSEGSSDSGKGCSEVATPPSRTPAGDGSISGDVVLPIIYQFIIPQNLVGKLIGKYGSSILQIKTKSHAQILIKKHPETNSLKICAIEGTQAEIDHALELIRNKFPLKRYPELTLEQVSFLHPVTTVPLISQHVCIRLVEGINNDTIVSCMVAPNHLFLQQPTHPTFPNLNILSGFMNACYADANSPMLPNPMPENPICAAYSLGAWYRALVLSPDNDTETSYVKFLDYGGYANIKNSDLRQIRADFLLLPFQASECYLSNIRPKGGEEVEWSEDAFKLVADLTRGSIIYTQIVNYTEDEIPLVLIYVVLPPQRVVFLNGELVNRGYAEWIVDETENTEGAVGGVVANA</sequence>
<dbReference type="Proteomes" id="UP000801492">
    <property type="component" value="Unassembled WGS sequence"/>
</dbReference>
<organism evidence="5 6">
    <name type="scientific">Ignelater luminosus</name>
    <name type="common">Cucubano</name>
    <name type="synonym">Pyrophorus luminosus</name>
    <dbReference type="NCBI Taxonomy" id="2038154"/>
    <lineage>
        <taxon>Eukaryota</taxon>
        <taxon>Metazoa</taxon>
        <taxon>Ecdysozoa</taxon>
        <taxon>Arthropoda</taxon>
        <taxon>Hexapoda</taxon>
        <taxon>Insecta</taxon>
        <taxon>Pterygota</taxon>
        <taxon>Neoptera</taxon>
        <taxon>Endopterygota</taxon>
        <taxon>Coleoptera</taxon>
        <taxon>Polyphaga</taxon>
        <taxon>Elateriformia</taxon>
        <taxon>Elateroidea</taxon>
        <taxon>Elateridae</taxon>
        <taxon>Agrypninae</taxon>
        <taxon>Pyrophorini</taxon>
        <taxon>Ignelater</taxon>
    </lineage>
</organism>
<dbReference type="InterPro" id="IPR004087">
    <property type="entry name" value="KH_dom"/>
</dbReference>
<dbReference type="InterPro" id="IPR047368">
    <property type="entry name" value="KH-I_AKAP1"/>
</dbReference>
<feature type="compositionally biased region" description="Basic and acidic residues" evidence="2">
    <location>
        <begin position="175"/>
        <end position="189"/>
    </location>
</feature>
<evidence type="ECO:0000313" key="6">
    <source>
        <dbReference type="Proteomes" id="UP000801492"/>
    </source>
</evidence>
<dbReference type="SMART" id="SM00322">
    <property type="entry name" value="KH"/>
    <property type="match status" value="1"/>
</dbReference>
<dbReference type="InterPro" id="IPR004088">
    <property type="entry name" value="KH_dom_type_1"/>
</dbReference>
<evidence type="ECO:0000259" key="4">
    <source>
        <dbReference type="PROSITE" id="PS50304"/>
    </source>
</evidence>
<dbReference type="InterPro" id="IPR047367">
    <property type="entry name" value="Tudor_AKAP1"/>
</dbReference>
<dbReference type="Pfam" id="PF00567">
    <property type="entry name" value="TUDOR"/>
    <property type="match status" value="1"/>
</dbReference>